<proteinExistence type="predicted"/>
<dbReference type="KEGG" id="mri:Mal4_44550"/>
<dbReference type="Gene3D" id="1.10.760.10">
    <property type="entry name" value="Cytochrome c-like domain"/>
    <property type="match status" value="1"/>
</dbReference>
<dbReference type="Pfam" id="PF06283">
    <property type="entry name" value="ThuA"/>
    <property type="match status" value="1"/>
</dbReference>
<sequence precursor="true">MKKLSIRLSLALVGVCLSLLAPAAADDTTTTRQPHAVFVVGTHHYQPHETIPAFAERLEQYGFRTTVVLPAGNPEHNANGTGLPGLEVLSDADVAIFYMRFLELPAEQLAHIEKYVTAGKPVIGLRTSTHAFDYPKDDPRSKWNDGFGRDVLGSRYFIHLQGQTTVEHVTAQRGNVLLNGVPTRFVDPGTLYKTELPDDALPLLSGTGQARKTGTITNRFGTHEIEAEMTWPVAWTWSNKFGGKTFATTLGHRQSFELPALNRLLINAIHWAVDRPVDIAREKAAIARKMPNLKRPVGELDRFDPESERRSFEVLDGFEVNLWAAEPMLVNPIHMTWDPQGRLWVCCSTSYPQVQPGEKPNDQIMVLEDTDGDGRADTSTVFADGLYVPTGLELGDGGVYVANAPDLLFLKDTDGDLKADVREVVLTGFATEDNHHSISAWRWGPGGWLYFQEGTFMHTQVETPHGVVRLENGGVFQFRPRDLDLRVYADYRASNPWGHTFDRWGTEVLIDNPNLYFLAPLTANSRAKLAYQSSGRGTKQCGGEFVSGRHLPDEFQNQIWTNQYKSNTVTRYEITDDGAGIGVNELEPLIRSRDINFRPVDLKIGPDGAAYILDWYNPLIGHMQHSFRDERRDTTHGRVWRVTHRDRPLVEPPQLVDVPLDQVVSHLKAPEDWTRHQAKRVLADAAPDDVTAALESFVASLDRNDPGYAHHLTEALWAYQTIDVVNEDLLRDVLQSDHPKARAAAVRVLRYWWDRIGDSARSTEPALALLEQAVADEHPRVRLEAVLTLGFVPDARSVALACRVLDQPMDRYIEHALKLTVDGLQPHWLPAHRAGELTFASLDHRSYALSNLLTNEAVEVMVDLLNAGQVDASRLKGPAEAVARTATAAQLEKLVLTMVEYTREYGTRGKDAADPAAIRVVLEALNTAARTRGIKPTGVDKMVPRVFAVPDVDAQVAAARLVGVWKITREGRRLQQLVRAEGTDPALKLAAASALGELAGRSDRQFLARLAKSNKTADQSLGVVGLASLDLDRAAAVAAELFAAAPDAAFPPEQIVEVFIQRRGGADALGAALDKDDVHADVASRVAAHLVRIGEQHPALVEAFGGGVPAGSLEDLLMAEDRLELAADVREHGNPARGERIFRRSELACFTCHNISGAGGIIGPDLAAVGSAYQEDYLVDSILRPSKVIKEFFETAVVLTDEGRVITGILVLSDEDKIVVRDPQQGGAEVTIPTDQIDEVAKGPSLMPRGLANKLNNRQEFLDLTSFLAALGKPGPYQRNTTPILRRWRVATIDGQATVDAGLVEHVLASGTPAYSLVDGTLPAEDLPKEAASVLAVAELDVSEAGSIGLKIEPSAAVRVLVDGRPAGERIDLERGRHSLAFVIDRESLDDGLRVEVTRPGTGAATFQPITGP</sequence>
<dbReference type="Gene3D" id="2.120.10.30">
    <property type="entry name" value="TolB, C-terminal domain"/>
    <property type="match status" value="1"/>
</dbReference>
<keyword evidence="5" id="KW-0732">Signal</keyword>
<dbReference type="InterPro" id="IPR055557">
    <property type="entry name" value="DUF7133"/>
</dbReference>
<dbReference type="InterPro" id="IPR009056">
    <property type="entry name" value="Cyt_c-like_dom"/>
</dbReference>
<dbReference type="NCBIfam" id="TIGR02603">
    <property type="entry name" value="CxxCH_TIGR02603"/>
    <property type="match status" value="1"/>
</dbReference>
<dbReference type="SUPFAM" id="SSF46626">
    <property type="entry name" value="Cytochrome c"/>
    <property type="match status" value="1"/>
</dbReference>
<dbReference type="PROSITE" id="PS51007">
    <property type="entry name" value="CYTC"/>
    <property type="match status" value="1"/>
</dbReference>
<dbReference type="SUPFAM" id="SSF63829">
    <property type="entry name" value="Calcium-dependent phosphotriesterase"/>
    <property type="match status" value="1"/>
</dbReference>
<keyword evidence="3 4" id="KW-0408">Iron</keyword>
<keyword evidence="1 4" id="KW-0349">Heme</keyword>
<dbReference type="SUPFAM" id="SSF52317">
    <property type="entry name" value="Class I glutamine amidotransferase-like"/>
    <property type="match status" value="1"/>
</dbReference>
<dbReference type="Pfam" id="PF13646">
    <property type="entry name" value="HEAT_2"/>
    <property type="match status" value="1"/>
</dbReference>
<reference evidence="7 8" key="1">
    <citation type="submission" date="2019-02" db="EMBL/GenBank/DDBJ databases">
        <title>Deep-cultivation of Planctomycetes and their phenomic and genomic characterization uncovers novel biology.</title>
        <authorList>
            <person name="Wiegand S."/>
            <person name="Jogler M."/>
            <person name="Boedeker C."/>
            <person name="Pinto D."/>
            <person name="Vollmers J."/>
            <person name="Rivas-Marin E."/>
            <person name="Kohn T."/>
            <person name="Peeters S.H."/>
            <person name="Heuer A."/>
            <person name="Rast P."/>
            <person name="Oberbeckmann S."/>
            <person name="Bunk B."/>
            <person name="Jeske O."/>
            <person name="Meyerdierks A."/>
            <person name="Storesund J.E."/>
            <person name="Kallscheuer N."/>
            <person name="Luecker S."/>
            <person name="Lage O.M."/>
            <person name="Pohl T."/>
            <person name="Merkel B.J."/>
            <person name="Hornburger P."/>
            <person name="Mueller R.-W."/>
            <person name="Bruemmer F."/>
            <person name="Labrenz M."/>
            <person name="Spormann A.M."/>
            <person name="Op den Camp H."/>
            <person name="Overmann J."/>
            <person name="Amann R."/>
            <person name="Jetten M.S.M."/>
            <person name="Mascher T."/>
            <person name="Medema M.H."/>
            <person name="Devos D.P."/>
            <person name="Kaster A.-K."/>
            <person name="Ovreas L."/>
            <person name="Rohde M."/>
            <person name="Galperin M.Y."/>
            <person name="Jogler C."/>
        </authorList>
    </citation>
    <scope>NUCLEOTIDE SEQUENCE [LARGE SCALE GENOMIC DNA]</scope>
    <source>
        <strain evidence="7 8">Mal4</strain>
    </source>
</reference>
<gene>
    <name evidence="7" type="ORF">Mal4_44550</name>
</gene>
<dbReference type="InterPro" id="IPR036909">
    <property type="entry name" value="Cyt_c-like_dom_sf"/>
</dbReference>
<dbReference type="InterPro" id="IPR011042">
    <property type="entry name" value="6-blade_b-propeller_TolB-like"/>
</dbReference>
<dbReference type="OrthoDB" id="228131at2"/>
<evidence type="ECO:0000256" key="4">
    <source>
        <dbReference type="PROSITE-ProRule" id="PRU00433"/>
    </source>
</evidence>
<evidence type="ECO:0000256" key="5">
    <source>
        <dbReference type="SAM" id="SignalP"/>
    </source>
</evidence>
<dbReference type="Pfam" id="PF23500">
    <property type="entry name" value="DUF7133"/>
    <property type="match status" value="2"/>
</dbReference>
<evidence type="ECO:0000313" key="8">
    <source>
        <dbReference type="Proteomes" id="UP000320496"/>
    </source>
</evidence>
<keyword evidence="8" id="KW-1185">Reference proteome</keyword>
<dbReference type="InterPro" id="IPR029062">
    <property type="entry name" value="Class_I_gatase-like"/>
</dbReference>
<keyword evidence="2 4" id="KW-0479">Metal-binding</keyword>
<dbReference type="InterPro" id="IPR013427">
    <property type="entry name" value="Haem-bd_dom_put"/>
</dbReference>
<dbReference type="GO" id="GO:0009055">
    <property type="term" value="F:electron transfer activity"/>
    <property type="evidence" value="ECO:0007669"/>
    <property type="project" value="InterPro"/>
</dbReference>
<dbReference type="InterPro" id="IPR029010">
    <property type="entry name" value="ThuA-like"/>
</dbReference>
<feature type="domain" description="Cytochrome c" evidence="6">
    <location>
        <begin position="1133"/>
        <end position="1272"/>
    </location>
</feature>
<dbReference type="PANTHER" id="PTHR33546">
    <property type="entry name" value="LARGE, MULTIFUNCTIONAL SECRETED PROTEIN-RELATED"/>
    <property type="match status" value="1"/>
</dbReference>
<dbReference type="Gene3D" id="1.25.10.10">
    <property type="entry name" value="Leucine-rich Repeat Variant"/>
    <property type="match status" value="1"/>
</dbReference>
<dbReference type="InterPro" id="IPR016024">
    <property type="entry name" value="ARM-type_fold"/>
</dbReference>
<feature type="chain" id="PRO_5021785702" evidence="5">
    <location>
        <begin position="24"/>
        <end position="1413"/>
    </location>
</feature>
<dbReference type="Gene3D" id="3.40.50.880">
    <property type="match status" value="1"/>
</dbReference>
<feature type="signal peptide" evidence="5">
    <location>
        <begin position="1"/>
        <end position="23"/>
    </location>
</feature>
<accession>A0A517ZCC2</accession>
<evidence type="ECO:0000256" key="2">
    <source>
        <dbReference type="ARBA" id="ARBA00022723"/>
    </source>
</evidence>
<evidence type="ECO:0000256" key="1">
    <source>
        <dbReference type="ARBA" id="ARBA00022617"/>
    </source>
</evidence>
<protein>
    <submittedName>
        <fullName evidence="7">Trehalose utilization</fullName>
    </submittedName>
</protein>
<evidence type="ECO:0000259" key="6">
    <source>
        <dbReference type="PROSITE" id="PS51007"/>
    </source>
</evidence>
<dbReference type="GO" id="GO:0020037">
    <property type="term" value="F:heme binding"/>
    <property type="evidence" value="ECO:0007669"/>
    <property type="project" value="InterPro"/>
</dbReference>
<name>A0A517ZCC2_9PLAN</name>
<evidence type="ECO:0000256" key="3">
    <source>
        <dbReference type="ARBA" id="ARBA00023004"/>
    </source>
</evidence>
<dbReference type="PANTHER" id="PTHR33546:SF1">
    <property type="entry name" value="LARGE, MULTIFUNCTIONAL SECRETED PROTEIN"/>
    <property type="match status" value="1"/>
</dbReference>
<dbReference type="RefSeq" id="WP_145371222.1">
    <property type="nucleotide sequence ID" value="NZ_CP036275.1"/>
</dbReference>
<dbReference type="Proteomes" id="UP000320496">
    <property type="component" value="Chromosome"/>
</dbReference>
<dbReference type="InterPro" id="IPR013428">
    <property type="entry name" value="Membrane-bound_put_N"/>
</dbReference>
<dbReference type="SUPFAM" id="SSF48371">
    <property type="entry name" value="ARM repeat"/>
    <property type="match status" value="1"/>
</dbReference>
<dbReference type="EMBL" id="CP036275">
    <property type="protein sequence ID" value="QDU40101.1"/>
    <property type="molecule type" value="Genomic_DNA"/>
</dbReference>
<dbReference type="InterPro" id="IPR011989">
    <property type="entry name" value="ARM-like"/>
</dbReference>
<evidence type="ECO:0000313" key="7">
    <source>
        <dbReference type="EMBL" id="QDU40101.1"/>
    </source>
</evidence>
<organism evidence="7 8">
    <name type="scientific">Maioricimonas rarisocia</name>
    <dbReference type="NCBI Taxonomy" id="2528026"/>
    <lineage>
        <taxon>Bacteria</taxon>
        <taxon>Pseudomonadati</taxon>
        <taxon>Planctomycetota</taxon>
        <taxon>Planctomycetia</taxon>
        <taxon>Planctomycetales</taxon>
        <taxon>Planctomycetaceae</taxon>
        <taxon>Maioricimonas</taxon>
    </lineage>
</organism>
<dbReference type="GO" id="GO:0046872">
    <property type="term" value="F:metal ion binding"/>
    <property type="evidence" value="ECO:0007669"/>
    <property type="project" value="UniProtKB-KW"/>
</dbReference>
<dbReference type="NCBIfam" id="TIGR02604">
    <property type="entry name" value="Piru_Ver_Nterm"/>
    <property type="match status" value="1"/>
</dbReference>